<keyword evidence="2 4" id="KW-0378">Hydrolase</keyword>
<reference evidence="8" key="2">
    <citation type="journal article" date="2021" name="PeerJ">
        <title>Extensive microbial diversity within the chicken gut microbiome revealed by metagenomics and culture.</title>
        <authorList>
            <person name="Gilroy R."/>
            <person name="Ravi A."/>
            <person name="Getino M."/>
            <person name="Pursley I."/>
            <person name="Horton D.L."/>
            <person name="Alikhan N.F."/>
            <person name="Baker D."/>
            <person name="Gharbi K."/>
            <person name="Hall N."/>
            <person name="Watson M."/>
            <person name="Adriaenssens E.M."/>
            <person name="Foster-Nyarko E."/>
            <person name="Jarju S."/>
            <person name="Secka A."/>
            <person name="Antonio M."/>
            <person name="Oren A."/>
            <person name="Chaudhuri R.R."/>
            <person name="La Ragione R."/>
            <person name="Hildebrand F."/>
            <person name="Pallen M.J."/>
        </authorList>
    </citation>
    <scope>NUCLEOTIDE SEQUENCE</scope>
    <source>
        <strain evidence="8">ChiBcec15-4380</strain>
    </source>
</reference>
<feature type="domain" description="Glycosyl hydrolase family 31 C-terminal" evidence="7">
    <location>
        <begin position="522"/>
        <end position="610"/>
    </location>
</feature>
<dbReference type="PROSITE" id="PS00129">
    <property type="entry name" value="GLYCOSYL_HYDROL_F31_1"/>
    <property type="match status" value="1"/>
</dbReference>
<evidence type="ECO:0000259" key="7">
    <source>
        <dbReference type="Pfam" id="PF21365"/>
    </source>
</evidence>
<dbReference type="Pfam" id="PF01055">
    <property type="entry name" value="Glyco_hydro_31_2nd"/>
    <property type="match status" value="1"/>
</dbReference>
<feature type="domain" description="Glycoside hydrolase family 31 TIM barrel" evidence="5">
    <location>
        <begin position="153"/>
        <end position="511"/>
    </location>
</feature>
<dbReference type="InterPro" id="IPR000322">
    <property type="entry name" value="Glyco_hydro_31_TIM"/>
</dbReference>
<dbReference type="InterPro" id="IPR048395">
    <property type="entry name" value="Glyco_hydro_31_C"/>
</dbReference>
<dbReference type="AlphaFoldDB" id="A0A9D1DIV5"/>
<dbReference type="InterPro" id="IPR025887">
    <property type="entry name" value="Glyco_hydro_31_N_dom"/>
</dbReference>
<dbReference type="CDD" id="cd06604">
    <property type="entry name" value="GH31_glucosidase_II_MalA"/>
    <property type="match status" value="1"/>
</dbReference>
<evidence type="ECO:0000256" key="4">
    <source>
        <dbReference type="RuleBase" id="RU361185"/>
    </source>
</evidence>
<evidence type="ECO:0000313" key="9">
    <source>
        <dbReference type="Proteomes" id="UP000824239"/>
    </source>
</evidence>
<dbReference type="EMBL" id="DVHE01000068">
    <property type="protein sequence ID" value="HIR51405.1"/>
    <property type="molecule type" value="Genomic_DNA"/>
</dbReference>
<comment type="caution">
    <text evidence="8">The sequence shown here is derived from an EMBL/GenBank/DDBJ whole genome shotgun (WGS) entry which is preliminary data.</text>
</comment>
<evidence type="ECO:0000256" key="2">
    <source>
        <dbReference type="ARBA" id="ARBA00022801"/>
    </source>
</evidence>
<dbReference type="InterPro" id="IPR017853">
    <property type="entry name" value="GH"/>
</dbReference>
<evidence type="ECO:0000256" key="3">
    <source>
        <dbReference type="ARBA" id="ARBA00023295"/>
    </source>
</evidence>
<dbReference type="CDD" id="cd14752">
    <property type="entry name" value="GH31_N"/>
    <property type="match status" value="1"/>
</dbReference>
<dbReference type="SUPFAM" id="SSF51011">
    <property type="entry name" value="Glycosyl hydrolase domain"/>
    <property type="match status" value="1"/>
</dbReference>
<evidence type="ECO:0000256" key="1">
    <source>
        <dbReference type="ARBA" id="ARBA00007806"/>
    </source>
</evidence>
<protein>
    <submittedName>
        <fullName evidence="8">Alpha-glucosidase</fullName>
    </submittedName>
</protein>
<dbReference type="SUPFAM" id="SSF51445">
    <property type="entry name" value="(Trans)glycosidases"/>
    <property type="match status" value="1"/>
</dbReference>
<evidence type="ECO:0000259" key="5">
    <source>
        <dbReference type="Pfam" id="PF01055"/>
    </source>
</evidence>
<organism evidence="8 9">
    <name type="scientific">Candidatus Avoscillospira avicola</name>
    <dbReference type="NCBI Taxonomy" id="2840706"/>
    <lineage>
        <taxon>Bacteria</taxon>
        <taxon>Bacillati</taxon>
        <taxon>Bacillota</taxon>
        <taxon>Clostridia</taxon>
        <taxon>Eubacteriales</taxon>
        <taxon>Oscillospiraceae</taxon>
        <taxon>Oscillospiraceae incertae sedis</taxon>
        <taxon>Candidatus Avoscillospira</taxon>
    </lineage>
</organism>
<dbReference type="Pfam" id="PF21365">
    <property type="entry name" value="Glyco_hydro_31_3rd"/>
    <property type="match status" value="1"/>
</dbReference>
<dbReference type="Gene3D" id="2.60.40.4040">
    <property type="match status" value="1"/>
</dbReference>
<reference evidence="8" key="1">
    <citation type="submission" date="2020-10" db="EMBL/GenBank/DDBJ databases">
        <authorList>
            <person name="Gilroy R."/>
        </authorList>
    </citation>
    <scope>NUCLEOTIDE SEQUENCE</scope>
    <source>
        <strain evidence="8">ChiBcec15-4380</strain>
    </source>
</reference>
<dbReference type="PANTHER" id="PTHR22762:SF120">
    <property type="entry name" value="HETEROGLYCAN GLUCOSIDASE 1"/>
    <property type="match status" value="1"/>
</dbReference>
<accession>A0A9D1DIV5</accession>
<dbReference type="Gene3D" id="3.20.20.80">
    <property type="entry name" value="Glycosidases"/>
    <property type="match status" value="1"/>
</dbReference>
<comment type="similarity">
    <text evidence="1 4">Belongs to the glycosyl hydrolase 31 family.</text>
</comment>
<evidence type="ECO:0000313" key="8">
    <source>
        <dbReference type="EMBL" id="HIR51405.1"/>
    </source>
</evidence>
<dbReference type="InterPro" id="IPR011013">
    <property type="entry name" value="Gal_mutarotase_sf_dom"/>
</dbReference>
<dbReference type="GO" id="GO:0005975">
    <property type="term" value="P:carbohydrate metabolic process"/>
    <property type="evidence" value="ECO:0007669"/>
    <property type="project" value="InterPro"/>
</dbReference>
<evidence type="ECO:0000259" key="6">
    <source>
        <dbReference type="Pfam" id="PF13802"/>
    </source>
</evidence>
<gene>
    <name evidence="8" type="ORF">IAA53_09070</name>
</gene>
<sequence>MIKRFRFGTPLPTESVVLDLPLCEEAVPFLQGTPACFTYLLGEDDLVFGLGESIRGINKRGWHYVSFCSDDPNHTEDKTSLYGAHNFLLVDGAAGRFGLFWDYAGRVEFDVGYTRRDLLQITPADENYDLYVITGESDVEIVRAFRGLIGKSYIPPKWAFGYGQSRWSYPTEADVRAVARGHRENGIPLDSIYLDIDYMKDYRDFTVDPEKFPDLQALAAELAQDHIHLVPIIDAGVKIEPGDPTYESGKAGGYFCKNAQGEDFVGAVWPGLVHFPDFFQKEARRWFGERYQTLVDQGIEGFWNDMNEPAIFYTPGRLRAVLDELSACQSIDLNLDQFFALKDKLLGLSNNLEDYRSIYHQVEGQMVCHEQVHNLYGANMTRAAGETFEALYPDHRMLFFSRASCIGAHRYGGIWYGDNQSWWSHLAMNLKMLPSANMCGFLFSGADLGGFGSSATEDLLLRWLQLGVFTPLMRNHCAMGNRAQEAYQFSEAPAMAKILGIRYGLLPYLYSEFVKAALADDMLFRPMHFDYPDDPHAAQVEDQLMLGEGLMIAPVLEQNATGRYVYLPEPMKLIRMRSTDDYDQEVLPAGHHYVPVGLRELIFFIRPGCVVPLTQAAMSVEEIDSEHLTLLHFVEQGTGSYVLYDDDGYTRDYQAPDHYRTLTVSV</sequence>
<name>A0A9D1DIV5_9FIRM</name>
<dbReference type="GO" id="GO:0030246">
    <property type="term" value="F:carbohydrate binding"/>
    <property type="evidence" value="ECO:0007669"/>
    <property type="project" value="InterPro"/>
</dbReference>
<feature type="domain" description="Glycoside hydrolase family 31 N-terminal" evidence="6">
    <location>
        <begin position="41"/>
        <end position="110"/>
    </location>
</feature>
<dbReference type="GO" id="GO:0004553">
    <property type="term" value="F:hydrolase activity, hydrolyzing O-glycosyl compounds"/>
    <property type="evidence" value="ECO:0007669"/>
    <property type="project" value="InterPro"/>
</dbReference>
<dbReference type="PANTHER" id="PTHR22762">
    <property type="entry name" value="ALPHA-GLUCOSIDASE"/>
    <property type="match status" value="1"/>
</dbReference>
<dbReference type="InterPro" id="IPR030458">
    <property type="entry name" value="Glyco_hydro_31_AS"/>
</dbReference>
<dbReference type="SUPFAM" id="SSF74650">
    <property type="entry name" value="Galactose mutarotase-like"/>
    <property type="match status" value="1"/>
</dbReference>
<dbReference type="Proteomes" id="UP000824239">
    <property type="component" value="Unassembled WGS sequence"/>
</dbReference>
<dbReference type="Pfam" id="PF13802">
    <property type="entry name" value="Gal_mutarotas_2"/>
    <property type="match status" value="1"/>
</dbReference>
<dbReference type="Gene3D" id="2.60.40.1760">
    <property type="entry name" value="glycosyl hydrolase (family 31)"/>
    <property type="match status" value="1"/>
</dbReference>
<proteinExistence type="inferred from homology"/>
<keyword evidence="3 4" id="KW-0326">Glycosidase</keyword>